<keyword evidence="3" id="KW-1185">Reference proteome</keyword>
<dbReference type="OrthoDB" id="5171895at2"/>
<dbReference type="Proteomes" id="UP000317940">
    <property type="component" value="Unassembled WGS sequence"/>
</dbReference>
<dbReference type="AlphaFoldDB" id="A0A561UFG0"/>
<comment type="caution">
    <text evidence="2">The sequence shown here is derived from an EMBL/GenBank/DDBJ whole genome shotgun (WGS) entry which is preliminary data.</text>
</comment>
<dbReference type="EMBL" id="VIWT01000001">
    <property type="protein sequence ID" value="TWF98086.1"/>
    <property type="molecule type" value="Genomic_DNA"/>
</dbReference>
<reference evidence="2 3" key="1">
    <citation type="submission" date="2019-06" db="EMBL/GenBank/DDBJ databases">
        <title>Sequencing the genomes of 1000 actinobacteria strains.</title>
        <authorList>
            <person name="Klenk H.-P."/>
        </authorList>
    </citation>
    <scope>NUCLEOTIDE SEQUENCE [LARGE SCALE GENOMIC DNA]</scope>
    <source>
        <strain evidence="2 3">DSM 44826</strain>
    </source>
</reference>
<feature type="domain" description="ARB-07466-like C-terminal" evidence="1">
    <location>
        <begin position="257"/>
        <end position="311"/>
    </location>
</feature>
<proteinExistence type="predicted"/>
<dbReference type="RefSeq" id="WP_145904565.1">
    <property type="nucleotide sequence ID" value="NZ_BAAAMZ010000018.1"/>
</dbReference>
<dbReference type="Pfam" id="PF26571">
    <property type="entry name" value="VldE"/>
    <property type="match status" value="1"/>
</dbReference>
<organism evidence="2 3">
    <name type="scientific">Kitasatospora viridis</name>
    <dbReference type="NCBI Taxonomy" id="281105"/>
    <lineage>
        <taxon>Bacteria</taxon>
        <taxon>Bacillati</taxon>
        <taxon>Actinomycetota</taxon>
        <taxon>Actinomycetes</taxon>
        <taxon>Kitasatosporales</taxon>
        <taxon>Streptomycetaceae</taxon>
        <taxon>Kitasatospora</taxon>
    </lineage>
</organism>
<evidence type="ECO:0000313" key="3">
    <source>
        <dbReference type="Proteomes" id="UP000317940"/>
    </source>
</evidence>
<evidence type="ECO:0000313" key="2">
    <source>
        <dbReference type="EMBL" id="TWF98086.1"/>
    </source>
</evidence>
<name>A0A561UFG0_9ACTN</name>
<dbReference type="InterPro" id="IPR058593">
    <property type="entry name" value="ARB_07466-like_C"/>
</dbReference>
<gene>
    <name evidence="2" type="ORF">FHX73_111889</name>
</gene>
<protein>
    <recommendedName>
        <fullName evidence="1">ARB-07466-like C-terminal domain-containing protein</fullName>
    </recommendedName>
</protein>
<sequence>MGHRRGRKLRWALTLLLLAAVVAAALVLWDRSHNSVSAEGCAVLQPGGKPVGMDLDQAQNAATIAAVVVSRGLPERALTIALATAMQESKLRNLDGGDRDSVGLFQQRPSQGWGTAEQIQDPVYATNKFLDALVKVPGYARLSLTDAAQAVQHSAYPQAYAKHEANASLLSSALTGRTPAAFSCTVHQFLQVDPALLGSPSSTPGGSPAPAVSVGGSQALSAKLQVEFGRTVSMAAAPAGSGDPAVAGTALALTPDPAANTDTGADAQRQSGWAVAQWAVANAEELGIGSIRYDGKVWRVDRSDAGWQTQSSPAAGTGAVLVTMGMPNAGK</sequence>
<evidence type="ECO:0000259" key="1">
    <source>
        <dbReference type="Pfam" id="PF26571"/>
    </source>
</evidence>
<accession>A0A561UFG0</accession>